<reference evidence="2" key="1">
    <citation type="journal article" date="2023" name="bioRxiv">
        <title>Scaffold-level genome assemblies of two parasitoid biocontrol wasps reveal the parthenogenesis mechanism and an associated novel virus.</title>
        <authorList>
            <person name="Inwood S."/>
            <person name="Skelly J."/>
            <person name="Guhlin J."/>
            <person name="Harrop T."/>
            <person name="Goldson S."/>
            <person name="Dearden P."/>
        </authorList>
    </citation>
    <scope>NUCLEOTIDE SEQUENCE</scope>
    <source>
        <strain evidence="2">Irish</strain>
        <tissue evidence="2">Whole body</tissue>
    </source>
</reference>
<dbReference type="Proteomes" id="UP001168990">
    <property type="component" value="Unassembled WGS sequence"/>
</dbReference>
<name>A0AA39F8I5_9HYME</name>
<evidence type="ECO:0000313" key="3">
    <source>
        <dbReference type="Proteomes" id="UP001168990"/>
    </source>
</evidence>
<evidence type="ECO:0000256" key="1">
    <source>
        <dbReference type="SAM" id="MobiDB-lite"/>
    </source>
</evidence>
<reference evidence="2" key="2">
    <citation type="submission" date="2023-03" db="EMBL/GenBank/DDBJ databases">
        <authorList>
            <person name="Inwood S.N."/>
            <person name="Skelly J.G."/>
            <person name="Guhlin J."/>
            <person name="Harrop T.W.R."/>
            <person name="Goldson S.G."/>
            <person name="Dearden P.K."/>
        </authorList>
    </citation>
    <scope>NUCLEOTIDE SEQUENCE</scope>
    <source>
        <strain evidence="2">Irish</strain>
        <tissue evidence="2">Whole body</tissue>
    </source>
</reference>
<comment type="caution">
    <text evidence="2">The sequence shown here is derived from an EMBL/GenBank/DDBJ whole genome shotgun (WGS) entry which is preliminary data.</text>
</comment>
<feature type="region of interest" description="Disordered" evidence="1">
    <location>
        <begin position="201"/>
        <end position="252"/>
    </location>
</feature>
<organism evidence="2 3">
    <name type="scientific">Microctonus aethiopoides</name>
    <dbReference type="NCBI Taxonomy" id="144406"/>
    <lineage>
        <taxon>Eukaryota</taxon>
        <taxon>Metazoa</taxon>
        <taxon>Ecdysozoa</taxon>
        <taxon>Arthropoda</taxon>
        <taxon>Hexapoda</taxon>
        <taxon>Insecta</taxon>
        <taxon>Pterygota</taxon>
        <taxon>Neoptera</taxon>
        <taxon>Endopterygota</taxon>
        <taxon>Hymenoptera</taxon>
        <taxon>Apocrita</taxon>
        <taxon>Ichneumonoidea</taxon>
        <taxon>Braconidae</taxon>
        <taxon>Euphorinae</taxon>
        <taxon>Microctonus</taxon>
    </lineage>
</organism>
<feature type="compositionally biased region" description="Basic and acidic residues" evidence="1">
    <location>
        <begin position="212"/>
        <end position="234"/>
    </location>
</feature>
<evidence type="ECO:0000313" key="2">
    <source>
        <dbReference type="EMBL" id="KAK0164901.1"/>
    </source>
</evidence>
<accession>A0AA39F8I5</accession>
<dbReference type="AlphaFoldDB" id="A0AA39F8I5"/>
<dbReference type="EMBL" id="JAQQBS010001422">
    <property type="protein sequence ID" value="KAK0164901.1"/>
    <property type="molecule type" value="Genomic_DNA"/>
</dbReference>
<protein>
    <submittedName>
        <fullName evidence="2">Uncharacterized protein</fullName>
    </submittedName>
</protein>
<keyword evidence="3" id="KW-1185">Reference proteome</keyword>
<proteinExistence type="predicted"/>
<gene>
    <name evidence="2" type="ORF">PV328_003468</name>
</gene>
<sequence length="437" mass="49492">MEVQEADDPLSQDCFVIEGDTGFTEKAGENKIAPSCESFVSLCESTYQQVAVVDEEWRKSISPAMYTYYNTMHLWSRIAAIRKKAGRVCSSDERELLHYVNNGQYPIHETIKTYFRGLGDFEDPSGSKRKFVCLKIPDVEKYDGITGFFGKVDADTHFLYEGYPAPGVTAQRILSDYLYSRLVGKGPSVWNLPVALRPDRVGPARVDGGAAQDEKQQARPAKQKDDGDKGRLDPELGGEEESEANQEPKPTANLLGWFPAVTLTSEQRKIIEQCGVNEKEFPIDIPRYALNKALFEKIAEWMRQADGKYKTDKAMLDSNKGSVVQCSFIEREDESEGFIRNKRYCDGSIRACSAFQLEARLSVAARVMAYRMRKEALGGRNSWCCYDYDEYRAVPEDWIETRNKFYNYGSAPTLNTASKYTVYTEKNVILGVLFNQL</sequence>